<protein>
    <recommendedName>
        <fullName evidence="4">JmjC domain-containing protein</fullName>
    </recommendedName>
</protein>
<feature type="compositionally biased region" description="Polar residues" evidence="1">
    <location>
        <begin position="25"/>
        <end position="38"/>
    </location>
</feature>
<feature type="compositionally biased region" description="Basic and acidic residues" evidence="1">
    <location>
        <begin position="511"/>
        <end position="542"/>
    </location>
</feature>
<accession>A0ABN9VUK8</accession>
<proteinExistence type="predicted"/>
<organism evidence="2 3">
    <name type="scientific">Prorocentrum cordatum</name>
    <dbReference type="NCBI Taxonomy" id="2364126"/>
    <lineage>
        <taxon>Eukaryota</taxon>
        <taxon>Sar</taxon>
        <taxon>Alveolata</taxon>
        <taxon>Dinophyceae</taxon>
        <taxon>Prorocentrales</taxon>
        <taxon>Prorocentraceae</taxon>
        <taxon>Prorocentrum</taxon>
    </lineage>
</organism>
<dbReference type="EMBL" id="CAUYUJ010017718">
    <property type="protein sequence ID" value="CAK0877235.1"/>
    <property type="molecule type" value="Genomic_DNA"/>
</dbReference>
<feature type="compositionally biased region" description="Acidic residues" evidence="1">
    <location>
        <begin position="95"/>
        <end position="105"/>
    </location>
</feature>
<keyword evidence="3" id="KW-1185">Reference proteome</keyword>
<gene>
    <name evidence="2" type="ORF">PCOR1329_LOCUS61353</name>
</gene>
<feature type="compositionally biased region" description="Basic and acidic residues" evidence="1">
    <location>
        <begin position="199"/>
        <end position="218"/>
    </location>
</feature>
<evidence type="ECO:0000256" key="1">
    <source>
        <dbReference type="SAM" id="MobiDB-lite"/>
    </source>
</evidence>
<feature type="compositionally biased region" description="Polar residues" evidence="1">
    <location>
        <begin position="496"/>
        <end position="509"/>
    </location>
</feature>
<feature type="region of interest" description="Disordered" evidence="1">
    <location>
        <begin position="25"/>
        <end position="51"/>
    </location>
</feature>
<feature type="region of interest" description="Disordered" evidence="1">
    <location>
        <begin position="494"/>
        <end position="543"/>
    </location>
</feature>
<feature type="compositionally biased region" description="Basic and acidic residues" evidence="1">
    <location>
        <begin position="354"/>
        <end position="365"/>
    </location>
</feature>
<feature type="region of interest" description="Disordered" evidence="1">
    <location>
        <begin position="325"/>
        <end position="365"/>
    </location>
</feature>
<feature type="region of interest" description="Disordered" evidence="1">
    <location>
        <begin position="199"/>
        <end position="223"/>
    </location>
</feature>
<name>A0ABN9VUK8_9DINO</name>
<feature type="region of interest" description="Disordered" evidence="1">
    <location>
        <begin position="84"/>
        <end position="105"/>
    </location>
</feature>
<reference evidence="2" key="1">
    <citation type="submission" date="2023-10" db="EMBL/GenBank/DDBJ databases">
        <authorList>
            <person name="Chen Y."/>
            <person name="Shah S."/>
            <person name="Dougan E. K."/>
            <person name="Thang M."/>
            <person name="Chan C."/>
        </authorList>
    </citation>
    <scope>NUCLEOTIDE SEQUENCE [LARGE SCALE GENOMIC DNA]</scope>
</reference>
<comment type="caution">
    <text evidence="2">The sequence shown here is derived from an EMBL/GenBank/DDBJ whole genome shotgun (WGS) entry which is preliminary data.</text>
</comment>
<sequence length="956" mass="104826">MSESKSEAKCTFDFQAPSEVTFALSQRCQPDATSSGETARSRGSGASKTGPKKLLECVCCKDPPKNGRLCPKHKKAYDVAYKKATSDAGKAPPEDNPDAEGDDNGVIEGSDYDLFIKTERKNGSWRMVNQAIALLCDIASKETMNGGKRTVRKNGVNFSQFVHSEGYRQESWNSTGKLKVDEEIFMAMMENLRKWAPEKSKAHWEEQKADPDVGRDEDGPSWSKQRLWLPKNLFGQDSLDDRQGKCEDKGLNHSTKSNCKIDQETINQMRAEASRGFKRPFSATASLSGEMHRPLTSDAVTIPASATDQKDSFGVMEALRSTAGSAGLLQSRPAAATNTTPDGKRARGRGNKSGIDDKGTKKTKADISDVKVSRMAAKRAAQQAIQLLWTKLETSMADAAVTLQSQAEVWEDSPEESQTLEERLVASGLYLRCRFDPKQNDAKKVVKTYVDISKGPFSDLPNFRLDNLAASASNAENFRAKLFDALKGKTKELFGETTTKPDVTMQSTDEASEKPEVQTEEEKGEVDGAKAEKKAENEKSEPLAEFTLSEEQVAVVHCTILQAGFKCIAMLPVENPTEFLSSSRMTALMNSIGTVQNQVELDSLTTTVDQQKEMIGQLRFALDQSHKALRRCATRAATAQKRKLDQERKEAEEKAKEKLEADVENAKTKLQSTKNTANFALDWTTLGHRAVQDLVDEDAYNEHLKSHAPFDLPFKLKQSNTWTACADKQGAVIKDFLTKWNSEETGFLSAKCAENAVQHILQPKQGANDIQDWIQKMAPAEWVVADLVNGNALAEPSLLGSVRYIVSGSIHVLLVDPLKLFGKVSMDDFTVPESMEVDLEALKARSLHAFAALMQNMDAETAKKLAGPDHDVHCNLYHATITAGESIYVPPGWLVGITPANNLPASGVRKCFFPKVDPATLADLKTMEGEKSIASQASKLLDVLSVSAKAPPGPPS</sequence>
<evidence type="ECO:0000313" key="3">
    <source>
        <dbReference type="Proteomes" id="UP001189429"/>
    </source>
</evidence>
<evidence type="ECO:0000313" key="2">
    <source>
        <dbReference type="EMBL" id="CAK0877235.1"/>
    </source>
</evidence>
<feature type="compositionally biased region" description="Basic and acidic residues" evidence="1">
    <location>
        <begin position="642"/>
        <end position="659"/>
    </location>
</feature>
<dbReference type="Proteomes" id="UP001189429">
    <property type="component" value="Unassembled WGS sequence"/>
</dbReference>
<feature type="region of interest" description="Disordered" evidence="1">
    <location>
        <begin position="640"/>
        <end position="659"/>
    </location>
</feature>
<evidence type="ECO:0008006" key="4">
    <source>
        <dbReference type="Google" id="ProtNLM"/>
    </source>
</evidence>